<sequence>MNVPGPPDNEPMAADSLCEHAWQYNKPAHATASVRICSLCHTIDGEDLMRTLNEYALEQMAKLQQKPTTLTYAWTDGHTLSVVDQPGGIPDNRRERSILRGLLTHTLTTLDEHEHPLRLVNLPADPH</sequence>
<protein>
    <submittedName>
        <fullName evidence="1">Uncharacterized protein</fullName>
    </submittedName>
</protein>
<evidence type="ECO:0000313" key="1">
    <source>
        <dbReference type="EMBL" id="SES03570.1"/>
    </source>
</evidence>
<reference evidence="2" key="1">
    <citation type="submission" date="2016-10" db="EMBL/GenBank/DDBJ databases">
        <authorList>
            <person name="Varghese N."/>
            <person name="Submissions S."/>
        </authorList>
    </citation>
    <scope>NUCLEOTIDE SEQUENCE [LARGE SCALE GENOMIC DNA]</scope>
    <source>
        <strain evidence="2">CGMCC 4.6825</strain>
    </source>
</reference>
<dbReference type="RefSeq" id="WP_075001168.1">
    <property type="nucleotide sequence ID" value="NZ_FOGO01000007.1"/>
</dbReference>
<proteinExistence type="predicted"/>
<name>A0A1H9U1U7_9ACTN</name>
<organism evidence="1 2">
    <name type="scientific">Streptomyces qinglanensis</name>
    <dbReference type="NCBI Taxonomy" id="943816"/>
    <lineage>
        <taxon>Bacteria</taxon>
        <taxon>Bacillati</taxon>
        <taxon>Actinomycetota</taxon>
        <taxon>Actinomycetes</taxon>
        <taxon>Kitasatosporales</taxon>
        <taxon>Streptomycetaceae</taxon>
        <taxon>Streptomyces</taxon>
    </lineage>
</organism>
<dbReference type="AlphaFoldDB" id="A0A1H9U1U7"/>
<gene>
    <name evidence="1" type="ORF">SAMN05421870_107249</name>
</gene>
<dbReference type="OrthoDB" id="9938385at2"/>
<evidence type="ECO:0000313" key="2">
    <source>
        <dbReference type="Proteomes" id="UP000182841"/>
    </source>
</evidence>
<dbReference type="Proteomes" id="UP000182841">
    <property type="component" value="Unassembled WGS sequence"/>
</dbReference>
<keyword evidence="2" id="KW-1185">Reference proteome</keyword>
<accession>A0A1H9U1U7</accession>
<dbReference type="EMBL" id="FOGO01000007">
    <property type="protein sequence ID" value="SES03570.1"/>
    <property type="molecule type" value="Genomic_DNA"/>
</dbReference>